<gene>
    <name evidence="1" type="ORF">GALLR39Z86_28880</name>
</gene>
<evidence type="ECO:0000313" key="2">
    <source>
        <dbReference type="Proteomes" id="UP001144313"/>
    </source>
</evidence>
<dbReference type="EMBL" id="BSDT01000001">
    <property type="protein sequence ID" value="GLI43038.1"/>
    <property type="molecule type" value="Genomic_DNA"/>
</dbReference>
<organism evidence="1 2">
    <name type="scientific">Glycomyces algeriensis</name>
    <dbReference type="NCBI Taxonomy" id="256037"/>
    <lineage>
        <taxon>Bacteria</taxon>
        <taxon>Bacillati</taxon>
        <taxon>Actinomycetota</taxon>
        <taxon>Actinomycetes</taxon>
        <taxon>Glycomycetales</taxon>
        <taxon>Glycomycetaceae</taxon>
        <taxon>Glycomyces</taxon>
    </lineage>
</organism>
<dbReference type="AlphaFoldDB" id="A0A9W6GA42"/>
<dbReference type="Proteomes" id="UP001144313">
    <property type="component" value="Unassembled WGS sequence"/>
</dbReference>
<protein>
    <submittedName>
        <fullName evidence="1">Uncharacterized protein</fullName>
    </submittedName>
</protein>
<sequence length="63" mass="6961">MEFVDSLEGTSPPFDLELASLGDDVWATRRPGEQGWYLPVAFTKRPDGRGYLSYGARATPKIA</sequence>
<evidence type="ECO:0000313" key="1">
    <source>
        <dbReference type="EMBL" id="GLI43038.1"/>
    </source>
</evidence>
<name>A0A9W6GA42_9ACTN</name>
<accession>A0A9W6GA42</accession>
<comment type="caution">
    <text evidence="1">The sequence shown here is derived from an EMBL/GenBank/DDBJ whole genome shotgun (WGS) entry which is preliminary data.</text>
</comment>
<dbReference type="RefSeq" id="WP_270113369.1">
    <property type="nucleotide sequence ID" value="NZ_BAAAOL010000017.1"/>
</dbReference>
<reference evidence="1" key="1">
    <citation type="submission" date="2022-12" db="EMBL/GenBank/DDBJ databases">
        <title>Reference genome sequencing for broad-spectrum identification of bacterial and archaeal isolates by mass spectrometry.</title>
        <authorList>
            <person name="Sekiguchi Y."/>
            <person name="Tourlousse D.M."/>
        </authorList>
    </citation>
    <scope>NUCLEOTIDE SEQUENCE</scope>
    <source>
        <strain evidence="1">LLR39Z86</strain>
    </source>
</reference>
<keyword evidence="2" id="KW-1185">Reference proteome</keyword>
<proteinExistence type="predicted"/>